<protein>
    <submittedName>
        <fullName evidence="2">Uncharacterized protein</fullName>
    </submittedName>
</protein>
<accession>A0ABW4CAB2</accession>
<reference evidence="3" key="1">
    <citation type="journal article" date="2019" name="Int. J. Syst. Evol. Microbiol.">
        <title>The Global Catalogue of Microorganisms (GCM) 10K type strain sequencing project: providing services to taxonomists for standard genome sequencing and annotation.</title>
        <authorList>
            <consortium name="The Broad Institute Genomics Platform"/>
            <consortium name="The Broad Institute Genome Sequencing Center for Infectious Disease"/>
            <person name="Wu L."/>
            <person name="Ma J."/>
        </authorList>
    </citation>
    <scope>NUCLEOTIDE SEQUENCE [LARGE SCALE GENOMIC DNA]</scope>
    <source>
        <strain evidence="3">S1</strain>
    </source>
</reference>
<keyword evidence="1" id="KW-0175">Coiled coil</keyword>
<evidence type="ECO:0000313" key="2">
    <source>
        <dbReference type="EMBL" id="MFD1426485.1"/>
    </source>
</evidence>
<evidence type="ECO:0000256" key="1">
    <source>
        <dbReference type="SAM" id="Coils"/>
    </source>
</evidence>
<feature type="coiled-coil region" evidence="1">
    <location>
        <begin position="21"/>
        <end position="48"/>
    </location>
</feature>
<name>A0ABW4CAB2_9BACL</name>
<evidence type="ECO:0000313" key="3">
    <source>
        <dbReference type="Proteomes" id="UP001597282"/>
    </source>
</evidence>
<sequence length="84" mass="9933">MEQMKARGRKKTLRLKLDVSTKEWQAAVDCLKRRVDELRMKVREGDRKGRGVEGYFRELSLLEVVLLQIQRLNDSDSKQEVDKK</sequence>
<keyword evidence="3" id="KW-1185">Reference proteome</keyword>
<gene>
    <name evidence="2" type="ORF">ACFQ4Y_05975</name>
</gene>
<proteinExistence type="predicted"/>
<dbReference type="Proteomes" id="UP001597282">
    <property type="component" value="Unassembled WGS sequence"/>
</dbReference>
<organism evidence="2 3">
    <name type="scientific">Kroppenstedtia sanguinis</name>
    <dbReference type="NCBI Taxonomy" id="1380684"/>
    <lineage>
        <taxon>Bacteria</taxon>
        <taxon>Bacillati</taxon>
        <taxon>Bacillota</taxon>
        <taxon>Bacilli</taxon>
        <taxon>Bacillales</taxon>
        <taxon>Thermoactinomycetaceae</taxon>
        <taxon>Kroppenstedtia</taxon>
    </lineage>
</organism>
<dbReference type="EMBL" id="JBHTNU010000004">
    <property type="protein sequence ID" value="MFD1426485.1"/>
    <property type="molecule type" value="Genomic_DNA"/>
</dbReference>
<comment type="caution">
    <text evidence="2">The sequence shown here is derived from an EMBL/GenBank/DDBJ whole genome shotgun (WGS) entry which is preliminary data.</text>
</comment>